<sequence>MAVRTRTLRQQDARTGLGLITPTVAMVVLVLVVPIVWAFALAFQDIRLINIRYAGFFGRYTLDNFISVLTAPGFWQALRTTVLYALGSTAGSIAVGLVAAIAVRRPFRGRSLVRGLILLPYVAPVVAVTFVWTVMLNPQFGIVNDWGTRFLGWSEAIPFLSQSSTALLTVIAFEIWRYYPFAFLFLTARLQAVPKDSEEAARVDGATPLQSFRHILWPQLVPTIAVLFVLRFIFTFNKFDDVYLLTGGGSGTEVVSVRVFDYLTSRKDVGAACAQAVVLAGVLVIFLLIQRRATRRWEGDSQ</sequence>
<feature type="transmembrane region" description="Helical" evidence="7">
    <location>
        <begin position="269"/>
        <end position="289"/>
    </location>
</feature>
<dbReference type="InterPro" id="IPR000515">
    <property type="entry name" value="MetI-like"/>
</dbReference>
<feature type="transmembrane region" description="Helical" evidence="7">
    <location>
        <begin position="20"/>
        <end position="44"/>
    </location>
</feature>
<comment type="subcellular location">
    <subcellularLocation>
        <location evidence="1 7">Cell membrane</location>
        <topology evidence="1 7">Multi-pass membrane protein</topology>
    </subcellularLocation>
</comment>
<keyword evidence="3" id="KW-1003">Cell membrane</keyword>
<feature type="transmembrane region" description="Helical" evidence="7">
    <location>
        <begin position="156"/>
        <end position="176"/>
    </location>
</feature>
<dbReference type="PROSITE" id="PS50928">
    <property type="entry name" value="ABC_TM1"/>
    <property type="match status" value="1"/>
</dbReference>
<feature type="transmembrane region" description="Helical" evidence="7">
    <location>
        <begin position="215"/>
        <end position="234"/>
    </location>
</feature>
<dbReference type="STRING" id="568872.GA0070624_5325"/>
<reference evidence="10" key="1">
    <citation type="submission" date="2016-06" db="EMBL/GenBank/DDBJ databases">
        <authorList>
            <person name="Varghese N."/>
            <person name="Submissions Spin"/>
        </authorList>
    </citation>
    <scope>NUCLEOTIDE SEQUENCE [LARGE SCALE GENOMIC DNA]</scope>
    <source>
        <strain evidence="10">DSM 45431</strain>
    </source>
</reference>
<evidence type="ECO:0000313" key="10">
    <source>
        <dbReference type="Proteomes" id="UP000199413"/>
    </source>
</evidence>
<dbReference type="SUPFAM" id="SSF161098">
    <property type="entry name" value="MetI-like"/>
    <property type="match status" value="1"/>
</dbReference>
<keyword evidence="10" id="KW-1185">Reference proteome</keyword>
<dbReference type="GO" id="GO:0055085">
    <property type="term" value="P:transmembrane transport"/>
    <property type="evidence" value="ECO:0007669"/>
    <property type="project" value="InterPro"/>
</dbReference>
<dbReference type="Proteomes" id="UP000199413">
    <property type="component" value="Unassembled WGS sequence"/>
</dbReference>
<feature type="domain" description="ABC transmembrane type-1" evidence="8">
    <location>
        <begin position="78"/>
        <end position="290"/>
    </location>
</feature>
<evidence type="ECO:0000256" key="1">
    <source>
        <dbReference type="ARBA" id="ARBA00004651"/>
    </source>
</evidence>
<evidence type="ECO:0000256" key="4">
    <source>
        <dbReference type="ARBA" id="ARBA00022692"/>
    </source>
</evidence>
<dbReference type="CDD" id="cd06261">
    <property type="entry name" value="TM_PBP2"/>
    <property type="match status" value="1"/>
</dbReference>
<name>A0A1C6T276_9ACTN</name>
<protein>
    <submittedName>
        <fullName evidence="9">Carbohydrate ABC transporter membrane protein 1, CUT1 family (TC 3.A.1.1.-)</fullName>
    </submittedName>
</protein>
<feature type="transmembrane region" description="Helical" evidence="7">
    <location>
        <begin position="115"/>
        <end position="136"/>
    </location>
</feature>
<dbReference type="OrthoDB" id="34224at2"/>
<dbReference type="InterPro" id="IPR050809">
    <property type="entry name" value="UgpAE/MalFG_permease"/>
</dbReference>
<evidence type="ECO:0000256" key="7">
    <source>
        <dbReference type="RuleBase" id="RU363032"/>
    </source>
</evidence>
<dbReference type="Gene3D" id="1.10.3720.10">
    <property type="entry name" value="MetI-like"/>
    <property type="match status" value="1"/>
</dbReference>
<feature type="transmembrane region" description="Helical" evidence="7">
    <location>
        <begin position="81"/>
        <end position="103"/>
    </location>
</feature>
<evidence type="ECO:0000256" key="3">
    <source>
        <dbReference type="ARBA" id="ARBA00022475"/>
    </source>
</evidence>
<keyword evidence="2 7" id="KW-0813">Transport</keyword>
<evidence type="ECO:0000313" key="9">
    <source>
        <dbReference type="EMBL" id="SCL35672.1"/>
    </source>
</evidence>
<dbReference type="Pfam" id="PF00528">
    <property type="entry name" value="BPD_transp_1"/>
    <property type="match status" value="1"/>
</dbReference>
<dbReference type="EMBL" id="FMHV01000002">
    <property type="protein sequence ID" value="SCL35672.1"/>
    <property type="molecule type" value="Genomic_DNA"/>
</dbReference>
<dbReference type="PANTHER" id="PTHR43227">
    <property type="entry name" value="BLL4140 PROTEIN"/>
    <property type="match status" value="1"/>
</dbReference>
<dbReference type="GO" id="GO:0005886">
    <property type="term" value="C:plasma membrane"/>
    <property type="evidence" value="ECO:0007669"/>
    <property type="project" value="UniProtKB-SubCell"/>
</dbReference>
<evidence type="ECO:0000256" key="6">
    <source>
        <dbReference type="ARBA" id="ARBA00023136"/>
    </source>
</evidence>
<organism evidence="9 10">
    <name type="scientific">Micromonospora rhizosphaerae</name>
    <dbReference type="NCBI Taxonomy" id="568872"/>
    <lineage>
        <taxon>Bacteria</taxon>
        <taxon>Bacillati</taxon>
        <taxon>Actinomycetota</taxon>
        <taxon>Actinomycetes</taxon>
        <taxon>Micromonosporales</taxon>
        <taxon>Micromonosporaceae</taxon>
        <taxon>Micromonospora</taxon>
    </lineage>
</organism>
<evidence type="ECO:0000256" key="2">
    <source>
        <dbReference type="ARBA" id="ARBA00022448"/>
    </source>
</evidence>
<proteinExistence type="inferred from homology"/>
<accession>A0A1C6T276</accession>
<evidence type="ECO:0000259" key="8">
    <source>
        <dbReference type="PROSITE" id="PS50928"/>
    </source>
</evidence>
<keyword evidence="5 7" id="KW-1133">Transmembrane helix</keyword>
<dbReference type="AlphaFoldDB" id="A0A1C6T276"/>
<comment type="similarity">
    <text evidence="7">Belongs to the binding-protein-dependent transport system permease family.</text>
</comment>
<dbReference type="PANTHER" id="PTHR43227:SF8">
    <property type="entry name" value="DIACETYLCHITOBIOSE UPTAKE SYSTEM PERMEASE PROTEIN DASB"/>
    <property type="match status" value="1"/>
</dbReference>
<gene>
    <name evidence="9" type="ORF">GA0070624_5325</name>
</gene>
<dbReference type="InterPro" id="IPR035906">
    <property type="entry name" value="MetI-like_sf"/>
</dbReference>
<evidence type="ECO:0000256" key="5">
    <source>
        <dbReference type="ARBA" id="ARBA00022989"/>
    </source>
</evidence>
<dbReference type="RefSeq" id="WP_091345616.1">
    <property type="nucleotide sequence ID" value="NZ_FMHV01000002.1"/>
</dbReference>
<keyword evidence="4 7" id="KW-0812">Transmembrane</keyword>
<keyword evidence="6 7" id="KW-0472">Membrane</keyword>